<gene>
    <name evidence="7" type="ORF">GCM10008942_12550</name>
</gene>
<comment type="caution">
    <text evidence="7">The sequence shown here is derived from an EMBL/GenBank/DDBJ whole genome shotgun (WGS) entry which is preliminary data.</text>
</comment>
<dbReference type="Gene3D" id="2.40.10.340">
    <property type="entry name" value="Rod shape-determining protein MreC, domain 1"/>
    <property type="match status" value="1"/>
</dbReference>
<evidence type="ECO:0000256" key="3">
    <source>
        <dbReference type="ARBA" id="ARBA00022960"/>
    </source>
</evidence>
<dbReference type="InterPro" id="IPR007221">
    <property type="entry name" value="MreC"/>
</dbReference>
<keyword evidence="3" id="KW-0133">Cell shape</keyword>
<evidence type="ECO:0000313" key="8">
    <source>
        <dbReference type="Proteomes" id="UP001499951"/>
    </source>
</evidence>
<dbReference type="InterPro" id="IPR042175">
    <property type="entry name" value="Cell/Rod_MreC_2"/>
</dbReference>
<organism evidence="7 8">
    <name type="scientific">Rhizomicrobium electricum</name>
    <dbReference type="NCBI Taxonomy" id="480070"/>
    <lineage>
        <taxon>Bacteria</taxon>
        <taxon>Pseudomonadati</taxon>
        <taxon>Pseudomonadota</taxon>
        <taxon>Alphaproteobacteria</taxon>
        <taxon>Micropepsales</taxon>
        <taxon>Micropepsaceae</taxon>
        <taxon>Rhizomicrobium</taxon>
    </lineage>
</organism>
<dbReference type="Pfam" id="PF04085">
    <property type="entry name" value="MreC"/>
    <property type="match status" value="1"/>
</dbReference>
<feature type="region of interest" description="Disordered" evidence="5">
    <location>
        <begin position="287"/>
        <end position="342"/>
    </location>
</feature>
<dbReference type="Gene3D" id="2.40.10.350">
    <property type="entry name" value="Rod shape-determining protein MreC, domain 2"/>
    <property type="match status" value="1"/>
</dbReference>
<keyword evidence="8" id="KW-1185">Reference proteome</keyword>
<proteinExistence type="inferred from homology"/>
<dbReference type="InterPro" id="IPR042177">
    <property type="entry name" value="Cell/Rod_1"/>
</dbReference>
<dbReference type="InterPro" id="IPR055342">
    <property type="entry name" value="MreC_beta-barrel_core"/>
</dbReference>
<evidence type="ECO:0000259" key="6">
    <source>
        <dbReference type="Pfam" id="PF04085"/>
    </source>
</evidence>
<evidence type="ECO:0000256" key="5">
    <source>
        <dbReference type="SAM" id="MobiDB-lite"/>
    </source>
</evidence>
<evidence type="ECO:0000256" key="1">
    <source>
        <dbReference type="ARBA" id="ARBA00009369"/>
    </source>
</evidence>
<dbReference type="PANTHER" id="PTHR34138:SF1">
    <property type="entry name" value="CELL SHAPE-DETERMINING PROTEIN MREC"/>
    <property type="match status" value="1"/>
</dbReference>
<sequence>MGNGGWRISRSRGRAHLPLTVVAVLAVALILFGKARSSLFDDARTNLSDWMRPALSVTRAPMEAAGKWLSSIGEFFWVYQENLRLKEENARLKQWHNKALVLDERLKRYQLLLHAVPDPAMSSVVARVIGRANHPFLQTIILDAGKANGVKPGQAVIDQRGMIGRVYLTGERTSWVILLTDLNSRIPVSIEPNTDQAIMTGDNSPMPMIETLARGVQLKADAQVVTSGDGDILPAGIPIGVIVPVGNTYRVALFADQTTAQDVEIVDFKLKPEHPPAVTQQELPVTAAGLPPAAPPQPGAGLLPQPVLQPPPPVFKPPVQTQKPATPPADSGDNDVPNTGNE</sequence>
<dbReference type="Proteomes" id="UP001499951">
    <property type="component" value="Unassembled WGS sequence"/>
</dbReference>
<feature type="compositionally biased region" description="Pro residues" evidence="5">
    <location>
        <begin position="307"/>
        <end position="316"/>
    </location>
</feature>
<evidence type="ECO:0000313" key="7">
    <source>
        <dbReference type="EMBL" id="GAA0565695.1"/>
    </source>
</evidence>
<evidence type="ECO:0000256" key="4">
    <source>
        <dbReference type="ARBA" id="ARBA00032089"/>
    </source>
</evidence>
<dbReference type="EMBL" id="BAAADD010000003">
    <property type="protein sequence ID" value="GAA0565695.1"/>
    <property type="molecule type" value="Genomic_DNA"/>
</dbReference>
<dbReference type="PANTHER" id="PTHR34138">
    <property type="entry name" value="CELL SHAPE-DETERMINING PROTEIN MREC"/>
    <property type="match status" value="1"/>
</dbReference>
<evidence type="ECO:0000256" key="2">
    <source>
        <dbReference type="ARBA" id="ARBA00013855"/>
    </source>
</evidence>
<protein>
    <recommendedName>
        <fullName evidence="2">Cell shape-determining protein MreC</fullName>
    </recommendedName>
    <alternativeName>
        <fullName evidence="4">Cell shape protein MreC</fullName>
    </alternativeName>
</protein>
<accession>A0ABN1EFN4</accession>
<comment type="similarity">
    <text evidence="1">Belongs to the MreC family.</text>
</comment>
<dbReference type="RefSeq" id="WP_166933446.1">
    <property type="nucleotide sequence ID" value="NZ_BAAADD010000003.1"/>
</dbReference>
<name>A0ABN1EFN4_9PROT</name>
<reference evidence="7 8" key="1">
    <citation type="journal article" date="2019" name="Int. J. Syst. Evol. Microbiol.">
        <title>The Global Catalogue of Microorganisms (GCM) 10K type strain sequencing project: providing services to taxonomists for standard genome sequencing and annotation.</title>
        <authorList>
            <consortium name="The Broad Institute Genomics Platform"/>
            <consortium name="The Broad Institute Genome Sequencing Center for Infectious Disease"/>
            <person name="Wu L."/>
            <person name="Ma J."/>
        </authorList>
    </citation>
    <scope>NUCLEOTIDE SEQUENCE [LARGE SCALE GENOMIC DNA]</scope>
    <source>
        <strain evidence="7 8">JCM 15089</strain>
    </source>
</reference>
<feature type="domain" description="Rod shape-determining protein MreC beta-barrel core" evidence="6">
    <location>
        <begin position="128"/>
        <end position="266"/>
    </location>
</feature>